<keyword evidence="2" id="KW-1185">Reference proteome</keyword>
<dbReference type="RefSeq" id="WP_053237092.1">
    <property type="nucleotide sequence ID" value="NZ_CP011125.1"/>
</dbReference>
<dbReference type="Proteomes" id="UP000034883">
    <property type="component" value="Chromosome"/>
</dbReference>
<organism evidence="1 2">
    <name type="scientific">Sandaracinus amylolyticus</name>
    <dbReference type="NCBI Taxonomy" id="927083"/>
    <lineage>
        <taxon>Bacteria</taxon>
        <taxon>Pseudomonadati</taxon>
        <taxon>Myxococcota</taxon>
        <taxon>Polyangia</taxon>
        <taxon>Polyangiales</taxon>
        <taxon>Sandaracinaceae</taxon>
        <taxon>Sandaracinus</taxon>
    </lineage>
</organism>
<accession>A0A0F6W8D4</accession>
<protein>
    <submittedName>
        <fullName evidence="1">Uncharacterized protein</fullName>
    </submittedName>
</protein>
<evidence type="ECO:0000313" key="2">
    <source>
        <dbReference type="Proteomes" id="UP000034883"/>
    </source>
</evidence>
<dbReference type="KEGG" id="samy:DB32_007249"/>
<proteinExistence type="predicted"/>
<dbReference type="STRING" id="927083.DB32_007249"/>
<dbReference type="EMBL" id="CP011125">
    <property type="protein sequence ID" value="AKF10100.1"/>
    <property type="molecule type" value="Genomic_DNA"/>
</dbReference>
<sequence length="116" mass="12337">MRAQSTSTFLASPVETRVARAERIAAEATRILRHAIATAEPGAIATLLGEIDDFFAILEATESLVRSARAADRGTSSAKELALDAELLAIAARRDARIRAAQLRGSSPPPRWLGDA</sequence>
<gene>
    <name evidence="1" type="ORF">DB32_007249</name>
</gene>
<evidence type="ECO:0000313" key="1">
    <source>
        <dbReference type="EMBL" id="AKF10100.1"/>
    </source>
</evidence>
<name>A0A0F6W8D4_9BACT</name>
<dbReference type="AlphaFoldDB" id="A0A0F6W8D4"/>
<reference evidence="1 2" key="1">
    <citation type="submission" date="2015-03" db="EMBL/GenBank/DDBJ databases">
        <title>Genome assembly of Sandaracinus amylolyticus DSM 53668.</title>
        <authorList>
            <person name="Sharma G."/>
            <person name="Subramanian S."/>
        </authorList>
    </citation>
    <scope>NUCLEOTIDE SEQUENCE [LARGE SCALE GENOMIC DNA]</scope>
    <source>
        <strain evidence="1 2">DSM 53668</strain>
    </source>
</reference>